<dbReference type="InterPro" id="IPR029069">
    <property type="entry name" value="HotDog_dom_sf"/>
</dbReference>
<protein>
    <submittedName>
        <fullName evidence="2">MaoC family dehydratase N-terminal domain-containing protein</fullName>
    </submittedName>
</protein>
<dbReference type="Pfam" id="PF13452">
    <property type="entry name" value="FAS1_DH_region"/>
    <property type="match status" value="1"/>
</dbReference>
<evidence type="ECO:0000313" key="3">
    <source>
        <dbReference type="Proteomes" id="UP000593818"/>
    </source>
</evidence>
<sequence length="149" mass="16172">MPPLNPNLAGRVFPPTTYLVGREKVREFARAVRATNPLHHDVEASRAAGFADVIAPTTFTTVVQSPSVTQLVETPDTGLDPHRIVHASEKIEYRRPIVAGEELSTTLTITDVTERAGSSILSTICEIRDESGDVVVTITSSLLHRGDDE</sequence>
<keyword evidence="2" id="KW-0614">Plasmid</keyword>
<dbReference type="PANTHER" id="PTHR43437">
    <property type="entry name" value="HYDROXYACYL-THIOESTER DEHYDRATASE TYPE 2, MITOCHONDRIAL-RELATED"/>
    <property type="match status" value="1"/>
</dbReference>
<organism evidence="2 3">
    <name type="scientific">Rhodococcus pyridinivorans</name>
    <dbReference type="NCBI Taxonomy" id="103816"/>
    <lineage>
        <taxon>Bacteria</taxon>
        <taxon>Bacillati</taxon>
        <taxon>Actinomycetota</taxon>
        <taxon>Actinomycetes</taxon>
        <taxon>Mycobacteriales</taxon>
        <taxon>Nocardiaceae</taxon>
        <taxon>Rhodococcus</taxon>
    </lineage>
</organism>
<dbReference type="InterPro" id="IPR039569">
    <property type="entry name" value="FAS1-like_DH_region"/>
</dbReference>
<reference evidence="2 3" key="1">
    <citation type="submission" date="2020-10" db="EMBL/GenBank/DDBJ databases">
        <title>Whole genome sequence of oil-degrading bacteria Rhodococcus pyridinivorans strain 5Ap.</title>
        <authorList>
            <person name="Akhremchuk A.E."/>
            <person name="Valentovich L.N."/>
            <person name="Charniauskaya M.I."/>
            <person name="Bukliarevich H.A."/>
            <person name="Titok M.A."/>
        </authorList>
    </citation>
    <scope>NUCLEOTIDE SEQUENCE [LARGE SCALE GENOMIC DNA]</scope>
    <source>
        <strain evidence="2 3">5Ap</strain>
        <plasmid evidence="2 3">pSID</plasmid>
    </source>
</reference>
<dbReference type="GO" id="GO:0019171">
    <property type="term" value="F:(3R)-hydroxyacyl-[acyl-carrier-protein] dehydratase activity"/>
    <property type="evidence" value="ECO:0007669"/>
    <property type="project" value="TreeGrafter"/>
</dbReference>
<dbReference type="Proteomes" id="UP000593818">
    <property type="component" value="Plasmid pSID"/>
</dbReference>
<feature type="domain" description="FAS1-like dehydratase" evidence="1">
    <location>
        <begin position="8"/>
        <end position="137"/>
    </location>
</feature>
<name>A0A7M2XX74_9NOCA</name>
<evidence type="ECO:0000259" key="1">
    <source>
        <dbReference type="Pfam" id="PF13452"/>
    </source>
</evidence>
<dbReference type="InterPro" id="IPR050965">
    <property type="entry name" value="UPF0336/Enoyl-CoA_hydratase"/>
</dbReference>
<dbReference type="Gene3D" id="3.10.129.10">
    <property type="entry name" value="Hotdog Thioesterase"/>
    <property type="match status" value="1"/>
</dbReference>
<dbReference type="PIRSF" id="PIRSF018072">
    <property type="entry name" value="UCP018072"/>
    <property type="match status" value="1"/>
</dbReference>
<dbReference type="SUPFAM" id="SSF54637">
    <property type="entry name" value="Thioesterase/thiol ester dehydrase-isomerase"/>
    <property type="match status" value="1"/>
</dbReference>
<keyword evidence="3" id="KW-1185">Reference proteome</keyword>
<evidence type="ECO:0000313" key="2">
    <source>
        <dbReference type="EMBL" id="QOW01943.1"/>
    </source>
</evidence>
<dbReference type="RefSeq" id="WP_193904211.1">
    <property type="nucleotide sequence ID" value="NZ_CP063453.1"/>
</dbReference>
<gene>
    <name evidence="2" type="ORF">INP59_26585</name>
</gene>
<accession>A0A7M2XX74</accession>
<geneLocation type="plasmid" evidence="2 3">
    <name>pSID</name>
</geneLocation>
<dbReference type="AlphaFoldDB" id="A0A7M2XX74"/>
<dbReference type="CDD" id="cd03441">
    <property type="entry name" value="R_hydratase_like"/>
    <property type="match status" value="1"/>
</dbReference>
<dbReference type="InterPro" id="IPR016709">
    <property type="entry name" value="HadA-like"/>
</dbReference>
<dbReference type="PANTHER" id="PTHR43437:SF3">
    <property type="entry name" value="HYDROXYACYL-THIOESTER DEHYDRATASE TYPE 2, MITOCHONDRIAL"/>
    <property type="match status" value="1"/>
</dbReference>
<proteinExistence type="predicted"/>
<dbReference type="EMBL" id="CP063453">
    <property type="protein sequence ID" value="QOW01943.1"/>
    <property type="molecule type" value="Genomic_DNA"/>
</dbReference>
<dbReference type="GO" id="GO:0006633">
    <property type="term" value="P:fatty acid biosynthetic process"/>
    <property type="evidence" value="ECO:0007669"/>
    <property type="project" value="TreeGrafter"/>
</dbReference>